<dbReference type="RefSeq" id="WP_171606238.1">
    <property type="nucleotide sequence ID" value="NZ_WHPF01000002.1"/>
</dbReference>
<dbReference type="Pfam" id="PF11751">
    <property type="entry name" value="PorP_SprF"/>
    <property type="match status" value="1"/>
</dbReference>
<reference evidence="2" key="1">
    <citation type="submission" date="2019-10" db="EMBL/GenBank/DDBJ databases">
        <title>Draft genome sequence of Panacibacter sp. KCS-6.</title>
        <authorList>
            <person name="Yim K.J."/>
        </authorList>
    </citation>
    <scope>NUCLEOTIDE SEQUENCE</scope>
    <source>
        <strain evidence="2">KCS-6</strain>
    </source>
</reference>
<evidence type="ECO:0000313" key="2">
    <source>
        <dbReference type="EMBL" id="NNV54312.1"/>
    </source>
</evidence>
<comment type="caution">
    <text evidence="2">The sequence shown here is derived from an EMBL/GenBank/DDBJ whole genome shotgun (WGS) entry which is preliminary data.</text>
</comment>
<protein>
    <submittedName>
        <fullName evidence="2">Type IX secretion system membrane protein PorP/SprF</fullName>
    </submittedName>
</protein>
<evidence type="ECO:0000313" key="3">
    <source>
        <dbReference type="Proteomes" id="UP000598971"/>
    </source>
</evidence>
<sequence>MKFRAFALTYLFISCITYSFAQQRPYYTQYILNNFIINPAIAGIENYWDVKASHREQWVGLDGAPVTSYLTIQGPLSKNTMSRENATSIRPEGENPRGRTYMEGYQSTDPHHGIGLTFLNDRTGPLNRFALTGTYAYHLPLNERTSISAGASIGIQNLSLKTTELDFGTAYPVDPVVGSNSLINTIRPDISLGVWVYNARWFTGLSLQQIVPEKVGFNTGKLGGDSITVIGGKLVPHIFLQAGYKFMLGEDISFLPSITAKYVNPVPLSVDVNAKFQYRDLLWVGGSIRPKDGFAAMIGVNISNSINIGYSYDITNSRLNTVSNGTHEFLIGFLLGNNYGDWCPKNVW</sequence>
<dbReference type="NCBIfam" id="TIGR03519">
    <property type="entry name" value="T9SS_PorP_fam"/>
    <property type="match status" value="1"/>
</dbReference>
<dbReference type="Proteomes" id="UP000598971">
    <property type="component" value="Unassembled WGS sequence"/>
</dbReference>
<name>A0A8J8FB41_9BACT</name>
<organism evidence="2 3">
    <name type="scientific">Limnovirga soli</name>
    <dbReference type="NCBI Taxonomy" id="2656915"/>
    <lineage>
        <taxon>Bacteria</taxon>
        <taxon>Pseudomonadati</taxon>
        <taxon>Bacteroidota</taxon>
        <taxon>Chitinophagia</taxon>
        <taxon>Chitinophagales</taxon>
        <taxon>Chitinophagaceae</taxon>
        <taxon>Limnovirga</taxon>
    </lineage>
</organism>
<dbReference type="EMBL" id="WHPF01000002">
    <property type="protein sequence ID" value="NNV54312.1"/>
    <property type="molecule type" value="Genomic_DNA"/>
</dbReference>
<keyword evidence="1" id="KW-0732">Signal</keyword>
<feature type="chain" id="PRO_5035181882" evidence="1">
    <location>
        <begin position="22"/>
        <end position="348"/>
    </location>
</feature>
<gene>
    <name evidence="2" type="ORF">GD597_02490</name>
</gene>
<dbReference type="PROSITE" id="PS51257">
    <property type="entry name" value="PROKAR_LIPOPROTEIN"/>
    <property type="match status" value="1"/>
</dbReference>
<accession>A0A8J8FB41</accession>
<feature type="signal peptide" evidence="1">
    <location>
        <begin position="1"/>
        <end position="21"/>
    </location>
</feature>
<evidence type="ECO:0000256" key="1">
    <source>
        <dbReference type="SAM" id="SignalP"/>
    </source>
</evidence>
<proteinExistence type="predicted"/>
<dbReference type="InterPro" id="IPR019861">
    <property type="entry name" value="PorP/SprF_Bacteroidetes"/>
</dbReference>
<keyword evidence="3" id="KW-1185">Reference proteome</keyword>
<dbReference type="AlphaFoldDB" id="A0A8J8FB41"/>